<feature type="transmembrane region" description="Helical" evidence="1">
    <location>
        <begin position="151"/>
        <end position="172"/>
    </location>
</feature>
<sequence>MAPRAASLIGQPPALRDLRGSEYDDGPGPGALFRGSPGPWWRSPTLPLCGAALVAPGLAVVAPWVLAPLLALAVLLALPGQWREQRAWPWPRAAALAPLALAGWGAASALWAPDPLRALTGAGYLAAAALLGGACAVMVEDERLGARRGLAACAAIGFAGGLALMLSGPVAAPAAPYLAILPPLALRLRVPAPWRWLLLAAATGGALLLPGETARLAALAGGGAALLAGLGGRVVSSLLALVLAGAMLASPVLLPRAMPDIAAGASRPVLQRLLGWDFALERAGRAPLAGWGMEASRSLPGAHATPSPAAMARIGIPGEVQEQLLAGGVERMPDRPGNAALQVFLELGWIGLGLAALAVLALGWGAAPAGTGVLAAAAVASLGIGAWEPWWLGSLAFTGALAAALSVRRG</sequence>
<keyword evidence="1" id="KW-0812">Transmembrane</keyword>
<proteinExistence type="predicted"/>
<keyword evidence="3" id="KW-1185">Reference proteome</keyword>
<evidence type="ECO:0000313" key="3">
    <source>
        <dbReference type="Proteomes" id="UP001524642"/>
    </source>
</evidence>
<dbReference type="Proteomes" id="UP001524642">
    <property type="component" value="Unassembled WGS sequence"/>
</dbReference>
<feature type="transmembrane region" description="Helical" evidence="1">
    <location>
        <begin position="216"/>
        <end position="249"/>
    </location>
</feature>
<feature type="transmembrane region" description="Helical" evidence="1">
    <location>
        <begin position="367"/>
        <end position="384"/>
    </location>
</feature>
<gene>
    <name evidence="2" type="ORF">NRP21_02165</name>
</gene>
<name>A0ABT1WYF7_9PROT</name>
<keyword evidence="1" id="KW-0472">Membrane</keyword>
<keyword evidence="1" id="KW-1133">Transmembrane helix</keyword>
<reference evidence="2 3" key="1">
    <citation type="submission" date="2022-06" db="EMBL/GenBank/DDBJ databases">
        <title>Roseomonas CN29.</title>
        <authorList>
            <person name="Cheng Y."/>
            <person name="He X."/>
        </authorList>
    </citation>
    <scope>NUCLEOTIDE SEQUENCE [LARGE SCALE GENOMIC DNA]</scope>
    <source>
        <strain evidence="2 3">CN29</strain>
    </source>
</reference>
<comment type="caution">
    <text evidence="2">The sequence shown here is derived from an EMBL/GenBank/DDBJ whole genome shotgun (WGS) entry which is preliminary data.</text>
</comment>
<accession>A0ABT1WYF7</accession>
<evidence type="ECO:0000313" key="2">
    <source>
        <dbReference type="EMBL" id="MCR0980849.1"/>
    </source>
</evidence>
<dbReference type="RefSeq" id="WP_257714514.1">
    <property type="nucleotide sequence ID" value="NZ_JANJOU010000001.1"/>
</dbReference>
<feature type="transmembrane region" description="Helical" evidence="1">
    <location>
        <begin position="90"/>
        <end position="112"/>
    </location>
</feature>
<feature type="transmembrane region" description="Helical" evidence="1">
    <location>
        <begin position="390"/>
        <end position="407"/>
    </location>
</feature>
<feature type="transmembrane region" description="Helical" evidence="1">
    <location>
        <begin position="118"/>
        <end position="139"/>
    </location>
</feature>
<feature type="transmembrane region" description="Helical" evidence="1">
    <location>
        <begin position="192"/>
        <end position="209"/>
    </location>
</feature>
<evidence type="ECO:0000256" key="1">
    <source>
        <dbReference type="SAM" id="Phobius"/>
    </source>
</evidence>
<feature type="transmembrane region" description="Helical" evidence="1">
    <location>
        <begin position="45"/>
        <end position="78"/>
    </location>
</feature>
<feature type="transmembrane region" description="Helical" evidence="1">
    <location>
        <begin position="339"/>
        <end position="360"/>
    </location>
</feature>
<evidence type="ECO:0008006" key="4">
    <source>
        <dbReference type="Google" id="ProtNLM"/>
    </source>
</evidence>
<organism evidence="2 3">
    <name type="scientific">Roseomonas populi</name>
    <dbReference type="NCBI Taxonomy" id="3121582"/>
    <lineage>
        <taxon>Bacteria</taxon>
        <taxon>Pseudomonadati</taxon>
        <taxon>Pseudomonadota</taxon>
        <taxon>Alphaproteobacteria</taxon>
        <taxon>Acetobacterales</taxon>
        <taxon>Roseomonadaceae</taxon>
        <taxon>Roseomonas</taxon>
    </lineage>
</organism>
<dbReference type="EMBL" id="JANJOU010000001">
    <property type="protein sequence ID" value="MCR0980849.1"/>
    <property type="molecule type" value="Genomic_DNA"/>
</dbReference>
<protein>
    <recommendedName>
        <fullName evidence="4">O-antigen ligase domain-containing protein</fullName>
    </recommendedName>
</protein>